<dbReference type="EMBL" id="CAXIEN010000325">
    <property type="protein sequence ID" value="CAL1293391.1"/>
    <property type="molecule type" value="Genomic_DNA"/>
</dbReference>
<sequence length="56" mass="6418">MSSKSLSAPLPLKGLQLTSSAVLRSSCLTYQSYFFPYLYQNEIMLCNWIFNHKAKP</sequence>
<dbReference type="AlphaFoldDB" id="A0AAV2BC35"/>
<dbReference type="Proteomes" id="UP001497382">
    <property type="component" value="Unassembled WGS sequence"/>
</dbReference>
<proteinExistence type="predicted"/>
<name>A0AAV2BC35_9ARAC</name>
<evidence type="ECO:0000313" key="1">
    <source>
        <dbReference type="EMBL" id="CAL1293391.1"/>
    </source>
</evidence>
<reference evidence="1 2" key="1">
    <citation type="submission" date="2024-04" db="EMBL/GenBank/DDBJ databases">
        <authorList>
            <person name="Rising A."/>
            <person name="Reimegard J."/>
            <person name="Sonavane S."/>
            <person name="Akerstrom W."/>
            <person name="Nylinder S."/>
            <person name="Hedman E."/>
            <person name="Kallberg Y."/>
        </authorList>
    </citation>
    <scope>NUCLEOTIDE SEQUENCE [LARGE SCALE GENOMIC DNA]</scope>
</reference>
<comment type="caution">
    <text evidence="1">The sequence shown here is derived from an EMBL/GenBank/DDBJ whole genome shotgun (WGS) entry which is preliminary data.</text>
</comment>
<gene>
    <name evidence="1" type="ORF">LARSCL_LOCUS18156</name>
</gene>
<organism evidence="1 2">
    <name type="scientific">Larinioides sclopetarius</name>
    <dbReference type="NCBI Taxonomy" id="280406"/>
    <lineage>
        <taxon>Eukaryota</taxon>
        <taxon>Metazoa</taxon>
        <taxon>Ecdysozoa</taxon>
        <taxon>Arthropoda</taxon>
        <taxon>Chelicerata</taxon>
        <taxon>Arachnida</taxon>
        <taxon>Araneae</taxon>
        <taxon>Araneomorphae</taxon>
        <taxon>Entelegynae</taxon>
        <taxon>Araneoidea</taxon>
        <taxon>Araneidae</taxon>
        <taxon>Larinioides</taxon>
    </lineage>
</organism>
<feature type="non-terminal residue" evidence="1">
    <location>
        <position position="56"/>
    </location>
</feature>
<evidence type="ECO:0000313" key="2">
    <source>
        <dbReference type="Proteomes" id="UP001497382"/>
    </source>
</evidence>
<protein>
    <submittedName>
        <fullName evidence="1">Uncharacterized protein</fullName>
    </submittedName>
</protein>
<accession>A0AAV2BC35</accession>
<keyword evidence="2" id="KW-1185">Reference proteome</keyword>